<feature type="compositionally biased region" description="Polar residues" evidence="1">
    <location>
        <begin position="113"/>
        <end position="123"/>
    </location>
</feature>
<accession>A0ABU4UKY5</accession>
<evidence type="ECO:0000313" key="3">
    <source>
        <dbReference type="EMBL" id="MDX8130163.1"/>
    </source>
</evidence>
<gene>
    <name evidence="3" type="ORF">QLH52_22930</name>
</gene>
<name>A0ABU4UKY5_9GAMM</name>
<reference evidence="3 4" key="1">
    <citation type="submission" date="2023-11" db="EMBL/GenBank/DDBJ databases">
        <authorList>
            <person name="Ouyang M.-Y."/>
        </authorList>
    </citation>
    <scope>NUCLEOTIDE SEQUENCE [LARGE SCALE GENOMIC DNA]</scope>
    <source>
        <strain evidence="3 4">OY6</strain>
    </source>
</reference>
<evidence type="ECO:0000313" key="4">
    <source>
        <dbReference type="Proteomes" id="UP001284537"/>
    </source>
</evidence>
<comment type="caution">
    <text evidence="3">The sequence shown here is derived from an EMBL/GenBank/DDBJ whole genome shotgun (WGS) entry which is preliminary data.</text>
</comment>
<feature type="signal peptide" evidence="2">
    <location>
        <begin position="1"/>
        <end position="22"/>
    </location>
</feature>
<evidence type="ECO:0000256" key="2">
    <source>
        <dbReference type="SAM" id="SignalP"/>
    </source>
</evidence>
<dbReference type="Proteomes" id="UP001284537">
    <property type="component" value="Unassembled WGS sequence"/>
</dbReference>
<keyword evidence="4" id="KW-1185">Reference proteome</keyword>
<proteinExistence type="predicted"/>
<keyword evidence="2" id="KW-0732">Signal</keyword>
<feature type="region of interest" description="Disordered" evidence="1">
    <location>
        <begin position="112"/>
        <end position="144"/>
    </location>
</feature>
<feature type="chain" id="PRO_5046196913" evidence="2">
    <location>
        <begin position="23"/>
        <end position="144"/>
    </location>
</feature>
<sequence length="144" mass="16676">MRVLAIVLIASLVCLMGACSKANQINARSLQTAQKSVFYIKEHLPEAERMPFEVSYWLLREQIKNNDEFLQLIDGKTSKELIDLGKENFTKRKAAGDKEYARYENWEQMIAKSAQQRNAQETADSADPRDKKDYPRVDYKMHAM</sequence>
<dbReference type="EMBL" id="JAXARY010000033">
    <property type="protein sequence ID" value="MDX8130163.1"/>
    <property type="molecule type" value="Genomic_DNA"/>
</dbReference>
<evidence type="ECO:0000256" key="1">
    <source>
        <dbReference type="SAM" id="MobiDB-lite"/>
    </source>
</evidence>
<protein>
    <submittedName>
        <fullName evidence="3">Uncharacterized protein</fullName>
    </submittedName>
</protein>
<dbReference type="PROSITE" id="PS51257">
    <property type="entry name" value="PROKAR_LIPOPROTEIN"/>
    <property type="match status" value="1"/>
</dbReference>
<organism evidence="3 4">
    <name type="scientific">Methylomonas defluvii</name>
    <dbReference type="NCBI Taxonomy" id="3045149"/>
    <lineage>
        <taxon>Bacteria</taxon>
        <taxon>Pseudomonadati</taxon>
        <taxon>Pseudomonadota</taxon>
        <taxon>Gammaproteobacteria</taxon>
        <taxon>Methylococcales</taxon>
        <taxon>Methylococcaceae</taxon>
        <taxon>Methylomonas</taxon>
    </lineage>
</organism>
<feature type="compositionally biased region" description="Basic and acidic residues" evidence="1">
    <location>
        <begin position="126"/>
        <end position="144"/>
    </location>
</feature>